<dbReference type="PATRIC" id="fig|1286171.3.peg.1645"/>
<dbReference type="Gene3D" id="2.40.30.10">
    <property type="entry name" value="Translation factors"/>
    <property type="match status" value="1"/>
</dbReference>
<comment type="cofactor">
    <cofactor evidence="2">
        <name>[2Fe-2S] cluster</name>
        <dbReference type="ChEBI" id="CHEBI:190135"/>
    </cofactor>
    <text evidence="2">Binds 1 [2Fe-2S] cluster per subunit.</text>
</comment>
<feature type="binding site" evidence="2">
    <location>
        <position position="230"/>
    </location>
    <ligand>
        <name>[2Fe-2S] cluster</name>
        <dbReference type="ChEBI" id="CHEBI:190135"/>
    </ligand>
</feature>
<feature type="binding site" evidence="2">
    <location>
        <position position="245"/>
    </location>
    <ligand>
        <name>[2Fe-2S] cluster</name>
        <dbReference type="ChEBI" id="CHEBI:190135"/>
    </ligand>
</feature>
<gene>
    <name evidence="4" type="ORF">EAL2_c16940</name>
</gene>
<dbReference type="RefSeq" id="WP_025435957.1">
    <property type="nucleotide sequence ID" value="NZ_CP007452.1"/>
</dbReference>
<dbReference type="NCBIfam" id="NF004862">
    <property type="entry name" value="PRK06222.1"/>
    <property type="match status" value="1"/>
</dbReference>
<dbReference type="InterPro" id="IPR017938">
    <property type="entry name" value="Riboflavin_synthase-like_b-brl"/>
</dbReference>
<keyword evidence="1" id="KW-0285">Flavoprotein</keyword>
<dbReference type="Pfam" id="PF10418">
    <property type="entry name" value="DHODB_Fe-S_bind"/>
    <property type="match status" value="1"/>
</dbReference>
<dbReference type="OrthoDB" id="9778346at2"/>
<dbReference type="PROSITE" id="PS51384">
    <property type="entry name" value="FAD_FR"/>
    <property type="match status" value="1"/>
</dbReference>
<dbReference type="Proteomes" id="UP000019591">
    <property type="component" value="Chromosome"/>
</dbReference>
<evidence type="ECO:0000313" key="4">
    <source>
        <dbReference type="EMBL" id="AHM56989.1"/>
    </source>
</evidence>
<keyword evidence="2" id="KW-0001">2Fe-2S</keyword>
<keyword evidence="5" id="KW-1185">Reference proteome</keyword>
<dbReference type="AlphaFoldDB" id="W8T5G1"/>
<dbReference type="PANTHER" id="PTHR43513">
    <property type="entry name" value="DIHYDROOROTATE DEHYDROGENASE B (NAD(+)), ELECTRON TRANSFER SUBUNIT"/>
    <property type="match status" value="1"/>
</dbReference>
<dbReference type="PIRSF" id="PIRSF006816">
    <property type="entry name" value="Cyc3_hyd_g"/>
    <property type="match status" value="1"/>
</dbReference>
<dbReference type="HOGENOM" id="CLU_003827_1_0_9"/>
<accession>W8T5G1</accession>
<comment type="cofactor">
    <cofactor evidence="1">
        <name>FAD</name>
        <dbReference type="ChEBI" id="CHEBI:57692"/>
    </cofactor>
    <text evidence="1">Binds 1 FAD per subunit.</text>
</comment>
<keyword evidence="2" id="KW-0411">Iron-sulfur</keyword>
<dbReference type="InterPro" id="IPR017927">
    <property type="entry name" value="FAD-bd_FR_type"/>
</dbReference>
<evidence type="ECO:0000313" key="5">
    <source>
        <dbReference type="Proteomes" id="UP000019591"/>
    </source>
</evidence>
<dbReference type="Gene3D" id="3.40.50.80">
    <property type="entry name" value="Nucleotide-binding domain of ferredoxin-NADP reductase (FNR) module"/>
    <property type="match status" value="1"/>
</dbReference>
<dbReference type="InterPro" id="IPR012165">
    <property type="entry name" value="Cyt_c3_hydrogenase_gsu"/>
</dbReference>
<dbReference type="STRING" id="1286171.EAL2_c16940"/>
<dbReference type="PANTHER" id="PTHR43513:SF3">
    <property type="entry name" value="DIHYDROOROTATE DEHYDROGENASE B (NAD(+)), ELECTRON TRANSFER SUBUNIT-RELATED"/>
    <property type="match status" value="1"/>
</dbReference>
<dbReference type="CDD" id="cd06219">
    <property type="entry name" value="DHOD_e_trans_like1"/>
    <property type="match status" value="1"/>
</dbReference>
<dbReference type="SUPFAM" id="SSF63380">
    <property type="entry name" value="Riboflavin synthase domain-like"/>
    <property type="match status" value="1"/>
</dbReference>
<protein>
    <submittedName>
        <fullName evidence="4">Amino acid ABC transporter membrane protein, PAAT family</fullName>
    </submittedName>
</protein>
<evidence type="ECO:0000259" key="3">
    <source>
        <dbReference type="PROSITE" id="PS51384"/>
    </source>
</evidence>
<dbReference type="InterPro" id="IPR019480">
    <property type="entry name" value="Dihydroorotate_DH_Fe-S-bd"/>
</dbReference>
<dbReference type="GO" id="GO:0006221">
    <property type="term" value="P:pyrimidine nucleotide biosynthetic process"/>
    <property type="evidence" value="ECO:0007669"/>
    <property type="project" value="InterPro"/>
</dbReference>
<name>W8T5G1_PEPAC</name>
<dbReference type="InterPro" id="IPR050353">
    <property type="entry name" value="PyrK_electron_transfer"/>
</dbReference>
<dbReference type="GO" id="GO:0046872">
    <property type="term" value="F:metal ion binding"/>
    <property type="evidence" value="ECO:0007669"/>
    <property type="project" value="UniProtKB-KW"/>
</dbReference>
<dbReference type="SUPFAM" id="SSF52343">
    <property type="entry name" value="Ferredoxin reductase-like, C-terminal NADP-linked domain"/>
    <property type="match status" value="1"/>
</dbReference>
<dbReference type="eggNOG" id="COG0543">
    <property type="taxonomic scope" value="Bacteria"/>
</dbReference>
<feature type="domain" description="FAD-binding FR-type" evidence="3">
    <location>
        <begin position="1"/>
        <end position="95"/>
    </location>
</feature>
<sequence length="289" mass="32015">MFKIVEKKVLAPSIFLMKIDAPRVAKSAKPGQFVIIRMDEKGERIPLTICDYDKEAGTVTIVVQSMGCSTRRMAEFNEGDYFSDFVGPLGRESEFVHESIDALKNKKILFVAGGVGTAPVYPQVKWLHENGIDADVIIGAKNKEMMIMEEELKSVSKNLYPATDDGSYGFKGLVTEVIKDLVVNQGKKYDEVIAIGPMIMMKFVCKVTEELKIPTIVSMNPIMVDGTGMCGACRVTVNGETKFACVDGPEFDGHKVDFDEAMKRQTLYKSEECKKTESYEKNCKIGGAN</sequence>
<dbReference type="GO" id="GO:0016491">
    <property type="term" value="F:oxidoreductase activity"/>
    <property type="evidence" value="ECO:0007669"/>
    <property type="project" value="InterPro"/>
</dbReference>
<feature type="binding site" evidence="2">
    <location>
        <position position="233"/>
    </location>
    <ligand>
        <name>[2Fe-2S] cluster</name>
        <dbReference type="ChEBI" id="CHEBI:190135"/>
    </ligand>
</feature>
<dbReference type="Pfam" id="PF00175">
    <property type="entry name" value="NAD_binding_1"/>
    <property type="match status" value="1"/>
</dbReference>
<evidence type="ECO:0000256" key="2">
    <source>
        <dbReference type="PIRSR" id="PIRSR006816-2"/>
    </source>
</evidence>
<organism evidence="4 5">
    <name type="scientific">Peptoclostridium acidaminophilum DSM 3953</name>
    <dbReference type="NCBI Taxonomy" id="1286171"/>
    <lineage>
        <taxon>Bacteria</taxon>
        <taxon>Bacillati</taxon>
        <taxon>Bacillota</taxon>
        <taxon>Clostridia</taxon>
        <taxon>Peptostreptococcales</taxon>
        <taxon>Peptoclostridiaceae</taxon>
        <taxon>Peptoclostridium</taxon>
    </lineage>
</organism>
<dbReference type="InterPro" id="IPR001433">
    <property type="entry name" value="OxRdtase_FAD/NAD-bd"/>
</dbReference>
<keyword evidence="2" id="KW-0408">Iron</keyword>
<dbReference type="GO" id="GO:0051537">
    <property type="term" value="F:2 iron, 2 sulfur cluster binding"/>
    <property type="evidence" value="ECO:0007669"/>
    <property type="project" value="UniProtKB-KW"/>
</dbReference>
<proteinExistence type="predicted"/>
<dbReference type="KEGG" id="eac:EAL2_c16940"/>
<reference evidence="4 5" key="1">
    <citation type="journal article" date="2014" name="Genome Announc.">
        <title>Complete Genome Sequence of Amino Acid-Utilizing Eubacterium acidaminophilum al-2 (DSM 3953).</title>
        <authorList>
            <person name="Poehlein A."/>
            <person name="Andreesen J.R."/>
            <person name="Daniel R."/>
        </authorList>
    </citation>
    <scope>NUCLEOTIDE SEQUENCE [LARGE SCALE GENOMIC DNA]</scope>
    <source>
        <strain evidence="4 5">DSM 3953</strain>
    </source>
</reference>
<evidence type="ECO:0000256" key="1">
    <source>
        <dbReference type="PIRSR" id="PIRSR006816-1"/>
    </source>
</evidence>
<dbReference type="InterPro" id="IPR039261">
    <property type="entry name" value="FNR_nucleotide-bd"/>
</dbReference>
<dbReference type="GO" id="GO:0050660">
    <property type="term" value="F:flavin adenine dinucleotide binding"/>
    <property type="evidence" value="ECO:0007669"/>
    <property type="project" value="InterPro"/>
</dbReference>
<keyword evidence="2" id="KW-0479">Metal-binding</keyword>
<keyword evidence="1" id="KW-0274">FAD</keyword>
<dbReference type="EMBL" id="CP007452">
    <property type="protein sequence ID" value="AHM56989.1"/>
    <property type="molecule type" value="Genomic_DNA"/>
</dbReference>
<feature type="binding site" evidence="1">
    <location>
        <begin position="62"/>
        <end position="64"/>
    </location>
    <ligand>
        <name>FAD</name>
        <dbReference type="ChEBI" id="CHEBI:57692"/>
    </ligand>
</feature>